<dbReference type="FunFam" id="2.60.40.770:FF:000001">
    <property type="entry name" value="NPC intracellular cholesterol transporter 2"/>
    <property type="match status" value="1"/>
</dbReference>
<keyword evidence="9" id="KW-1185">Reference proteome</keyword>
<evidence type="ECO:0000313" key="10">
    <source>
        <dbReference type="WBParaSite" id="ECPE_0001050201-mRNA-1"/>
    </source>
</evidence>
<evidence type="ECO:0000313" key="9">
    <source>
        <dbReference type="Proteomes" id="UP000272942"/>
    </source>
</evidence>
<evidence type="ECO:0000256" key="2">
    <source>
        <dbReference type="ARBA" id="ARBA00006370"/>
    </source>
</evidence>
<dbReference type="SUPFAM" id="SSF81296">
    <property type="entry name" value="E set domains"/>
    <property type="match status" value="1"/>
</dbReference>
<evidence type="ECO:0000256" key="6">
    <source>
        <dbReference type="SAM" id="SignalP"/>
    </source>
</evidence>
<dbReference type="InterPro" id="IPR039670">
    <property type="entry name" value="NPC2-like"/>
</dbReference>
<proteinExistence type="inferred from homology"/>
<dbReference type="GO" id="GO:0032367">
    <property type="term" value="P:intracellular cholesterol transport"/>
    <property type="evidence" value="ECO:0007669"/>
    <property type="project" value="InterPro"/>
</dbReference>
<dbReference type="CDD" id="cd00916">
    <property type="entry name" value="Npc2_like"/>
    <property type="match status" value="1"/>
</dbReference>
<evidence type="ECO:0000313" key="8">
    <source>
        <dbReference type="EMBL" id="VDP87104.1"/>
    </source>
</evidence>
<dbReference type="InterPro" id="IPR014756">
    <property type="entry name" value="Ig_E-set"/>
</dbReference>
<evidence type="ECO:0000256" key="4">
    <source>
        <dbReference type="ARBA" id="ARBA00022729"/>
    </source>
</evidence>
<keyword evidence="3" id="KW-0964">Secreted</keyword>
<dbReference type="Proteomes" id="UP000272942">
    <property type="component" value="Unassembled WGS sequence"/>
</dbReference>
<evidence type="ECO:0000256" key="1">
    <source>
        <dbReference type="ARBA" id="ARBA00004613"/>
    </source>
</evidence>
<accession>A0A183AU35</accession>
<protein>
    <submittedName>
        <fullName evidence="10">ML domain-containing protein</fullName>
    </submittedName>
</protein>
<evidence type="ECO:0000256" key="3">
    <source>
        <dbReference type="ARBA" id="ARBA00022525"/>
    </source>
</evidence>
<reference evidence="10" key="1">
    <citation type="submission" date="2016-06" db="UniProtKB">
        <authorList>
            <consortium name="WormBaseParasite"/>
        </authorList>
    </citation>
    <scope>IDENTIFICATION</scope>
</reference>
<comment type="subcellular location">
    <subcellularLocation>
        <location evidence="1">Secreted</location>
    </subcellularLocation>
</comment>
<evidence type="ECO:0000256" key="5">
    <source>
        <dbReference type="ARBA" id="ARBA00023157"/>
    </source>
</evidence>
<dbReference type="GO" id="GO:0032934">
    <property type="term" value="F:sterol binding"/>
    <property type="evidence" value="ECO:0007669"/>
    <property type="project" value="InterPro"/>
</dbReference>
<feature type="signal peptide" evidence="6">
    <location>
        <begin position="1"/>
        <end position="22"/>
    </location>
</feature>
<organism evidence="10">
    <name type="scientific">Echinostoma caproni</name>
    <dbReference type="NCBI Taxonomy" id="27848"/>
    <lineage>
        <taxon>Eukaryota</taxon>
        <taxon>Metazoa</taxon>
        <taxon>Spiralia</taxon>
        <taxon>Lophotrochozoa</taxon>
        <taxon>Platyhelminthes</taxon>
        <taxon>Trematoda</taxon>
        <taxon>Digenea</taxon>
        <taxon>Plagiorchiida</taxon>
        <taxon>Echinostomata</taxon>
        <taxon>Echinostomatoidea</taxon>
        <taxon>Echinostomatidae</taxon>
        <taxon>Echinostoma</taxon>
    </lineage>
</organism>
<dbReference type="InterPro" id="IPR033916">
    <property type="entry name" value="ML_Npc2-like"/>
</dbReference>
<dbReference type="EMBL" id="UZAN01049125">
    <property type="protein sequence ID" value="VDP87104.1"/>
    <property type="molecule type" value="Genomic_DNA"/>
</dbReference>
<dbReference type="Gene3D" id="2.60.40.770">
    <property type="match status" value="1"/>
</dbReference>
<dbReference type="WBParaSite" id="ECPE_0001050201-mRNA-1">
    <property type="protein sequence ID" value="ECPE_0001050201-mRNA-1"/>
    <property type="gene ID" value="ECPE_0001050201"/>
</dbReference>
<reference evidence="8 9" key="2">
    <citation type="submission" date="2018-11" db="EMBL/GenBank/DDBJ databases">
        <authorList>
            <consortium name="Pathogen Informatics"/>
        </authorList>
    </citation>
    <scope>NUCLEOTIDE SEQUENCE [LARGE SCALE GENOMIC DNA]</scope>
    <source>
        <strain evidence="8 9">Egypt</strain>
    </source>
</reference>
<dbReference type="PANTHER" id="PTHR11306">
    <property type="entry name" value="NIEMANN PICK TYPE C2 PROTEIN NPC2-RELATED"/>
    <property type="match status" value="1"/>
</dbReference>
<feature type="domain" description="MD-2-related lipid-recognition" evidence="7">
    <location>
        <begin position="25"/>
        <end position="148"/>
    </location>
</feature>
<feature type="chain" id="PRO_5043138216" evidence="6">
    <location>
        <begin position="23"/>
        <end position="181"/>
    </location>
</feature>
<keyword evidence="5" id="KW-1015">Disulfide bond</keyword>
<name>A0A183AU35_9TREM</name>
<dbReference type="SMART" id="SM00737">
    <property type="entry name" value="ML"/>
    <property type="match status" value="1"/>
</dbReference>
<dbReference type="Pfam" id="PF02221">
    <property type="entry name" value="E1_DerP2_DerF2"/>
    <property type="match status" value="1"/>
</dbReference>
<sequence>MVQVSWTSAFSLIGIYLISVECSKFKDCGSALGSIHTLDIEPCDTTPCTLYKGENATIRIKFDSKKRVDQATVAVHGIIAHIPVPFPLDDSNVCHFVQPSCPLIPDQGPYTYEFKLFVQHQFPSIRLVIRWEFKTTDSEDVICAEFPAQLNTRSHRLNSMPEQVPMMRLTPAKKRPWLGSN</sequence>
<gene>
    <name evidence="8" type="ORF">ECPE_LOCUS10471</name>
</gene>
<evidence type="ECO:0000259" key="7">
    <source>
        <dbReference type="SMART" id="SM00737"/>
    </source>
</evidence>
<dbReference type="GO" id="GO:0005576">
    <property type="term" value="C:extracellular region"/>
    <property type="evidence" value="ECO:0007669"/>
    <property type="project" value="UniProtKB-SubCell"/>
</dbReference>
<comment type="similarity">
    <text evidence="2">Belongs to the NPC2 family.</text>
</comment>
<dbReference type="AlphaFoldDB" id="A0A183AU35"/>
<dbReference type="InterPro" id="IPR003172">
    <property type="entry name" value="ML_dom"/>
</dbReference>
<dbReference type="OrthoDB" id="6489092at2759"/>
<keyword evidence="4 6" id="KW-0732">Signal</keyword>
<dbReference type="PANTHER" id="PTHR11306:SF68">
    <property type="entry name" value="NPC INTRACELLULAR CHOLESTEROL TRANSPORTER 2"/>
    <property type="match status" value="1"/>
</dbReference>